<dbReference type="GO" id="GO:0006508">
    <property type="term" value="P:proteolysis"/>
    <property type="evidence" value="ECO:0007669"/>
    <property type="project" value="UniProtKB-KW"/>
</dbReference>
<evidence type="ECO:0000256" key="15">
    <source>
        <dbReference type="ARBA" id="ARBA00023172"/>
    </source>
</evidence>
<keyword evidence="6" id="KW-0547">Nucleotide-binding</keyword>
<evidence type="ECO:0000256" key="8">
    <source>
        <dbReference type="ARBA" id="ARBA00022801"/>
    </source>
</evidence>
<keyword evidence="10" id="KW-0460">Magnesium</keyword>
<dbReference type="PANTHER" id="PTHR42648">
    <property type="entry name" value="TRANSPOSASE, PUTATIVE-RELATED"/>
    <property type="match status" value="1"/>
</dbReference>
<evidence type="ECO:0000313" key="21">
    <source>
        <dbReference type="EMBL" id="KMQ84682.1"/>
    </source>
</evidence>
<keyword evidence="15" id="KW-0233">DNA recombination</keyword>
<dbReference type="GO" id="GO:0008233">
    <property type="term" value="F:peptidase activity"/>
    <property type="evidence" value="ECO:0007669"/>
    <property type="project" value="UniProtKB-KW"/>
</dbReference>
<keyword evidence="12" id="KW-0695">RNA-directed DNA polymerase</keyword>
<dbReference type="InterPro" id="IPR039537">
    <property type="entry name" value="Retrotran_Ty1/copia-like"/>
</dbReference>
<dbReference type="Gene3D" id="3.30.420.10">
    <property type="entry name" value="Ribonuclease H-like superfamily/Ribonuclease H"/>
    <property type="match status" value="1"/>
</dbReference>
<dbReference type="InterPro" id="IPR001878">
    <property type="entry name" value="Znf_CCHC"/>
</dbReference>
<keyword evidence="13" id="KW-0808">Transferase</keyword>
<name>A0A0J7K2Y4_LASNI</name>
<keyword evidence="16" id="KW-0511">Multifunctional enzyme</keyword>
<evidence type="ECO:0000256" key="2">
    <source>
        <dbReference type="ARBA" id="ARBA00022612"/>
    </source>
</evidence>
<dbReference type="Proteomes" id="UP000036403">
    <property type="component" value="Unassembled WGS sequence"/>
</dbReference>
<evidence type="ECO:0000256" key="18">
    <source>
        <dbReference type="SAM" id="MobiDB-lite"/>
    </source>
</evidence>
<reference evidence="21 22" key="1">
    <citation type="submission" date="2015-04" db="EMBL/GenBank/DDBJ databases">
        <title>Lasius niger genome sequencing.</title>
        <authorList>
            <person name="Konorov E.A."/>
            <person name="Nikitin M.A."/>
            <person name="Kirill M.V."/>
            <person name="Chang P."/>
        </authorList>
    </citation>
    <scope>NUCLEOTIDE SEQUENCE [LARGE SCALE GENOMIC DNA]</scope>
    <source>
        <tissue evidence="21">Whole</tissue>
    </source>
</reference>
<sequence length="937" mass="107564">MKMLLIEKGVWAAIMTNPPNPITNDWTHMDEKAHTTIALNIEDDQIQHIRNCETAKGAWNNLKDFHEKDTPNNKVSILRQLMTTRLNEGGDVEAHVARMTELFQRFLAYGDDLKPELILCVTILSSLPESYDVLVTTLENRKDELTSSIVSSAVIAEYRKRLERSRDNNTEAVLKISSSKRGESSNIKGTVDISKSKCLFCKRKGHWKKDCRKLQAHKEKKQNQDKTQQQVNSAETSSTVQHLFATTMLNSDGWLVDSGATNHMASKHDIFTDMKKHNENIYVANGHKVTAIGKETVHAKFINKSGDVTAVTIANVLYVPHIQGNFISVRRLTKMGYAVTFNNEECNIVRDGVQIALGEPYGNLYKLKTPNIICAIGNSDPESMKNCVHKWHSILGHRDIQVVKTLPSSNLVDGVHFDECNKDCDNILNCEICLQGKMSRIKFSHSNNRVKEKLDLIHSDVCGPMQTTTPSGKRYVLTFIDNYSKFTAVYLIKEKLEVFGKFKEFIEMCKTMFNRKPKIIRTDRGGEYMSTEFIKFLNQEGIRYQRTAPYSPQQNGVAERKNRTLIEMARCTILGAKLENKFWGEAVIMANYIQNRLPATDIVRTPIENWYGTKPNLNFFKRFGSKCYVHVPDERRKKLDSKATEAIFVGYDAISKAYRCYIPSSGKVVISRDVKFVYKTSDWKICQDQFEEDNEITITHLPEDEFYSADEDNIIENDTIIDEASGNNQQPPIAQREINEENLFNNDGGVEESKLRRSTRSNFDVPPCRYTKEINVIKEEVIEPKTYNQAINSEHKYEWIQAMKNEIESLQENETWKLVQLPKDRRAISCKWVYKIKSHGENKIFKARLVAQGFSQKYGIEYDEVFAPVVKHTTYRILLTIAAKRQMNVIHLDAKTAFLNGRLEETIYMKQPPGFIEEEKEHQVCLLRRSIYGLLLG</sequence>
<evidence type="ECO:0000256" key="16">
    <source>
        <dbReference type="ARBA" id="ARBA00023268"/>
    </source>
</evidence>
<dbReference type="GO" id="GO:0004519">
    <property type="term" value="F:endonuclease activity"/>
    <property type="evidence" value="ECO:0007669"/>
    <property type="project" value="UniProtKB-KW"/>
</dbReference>
<evidence type="ECO:0000256" key="3">
    <source>
        <dbReference type="ARBA" id="ARBA00022670"/>
    </source>
</evidence>
<dbReference type="GO" id="GO:0015074">
    <property type="term" value="P:DNA integration"/>
    <property type="evidence" value="ECO:0007669"/>
    <property type="project" value="UniProtKB-KW"/>
</dbReference>
<dbReference type="InterPro" id="IPR012337">
    <property type="entry name" value="RNaseH-like_sf"/>
</dbReference>
<dbReference type="InterPro" id="IPR054722">
    <property type="entry name" value="PolX-like_BBD"/>
</dbReference>
<dbReference type="STRING" id="67767.A0A0J7K2Y4"/>
<evidence type="ECO:0000313" key="22">
    <source>
        <dbReference type="Proteomes" id="UP000036403"/>
    </source>
</evidence>
<keyword evidence="9" id="KW-0067">ATP-binding</keyword>
<feature type="non-terminal residue" evidence="21">
    <location>
        <position position="937"/>
    </location>
</feature>
<dbReference type="InterPro" id="IPR001584">
    <property type="entry name" value="Integrase_cat-core"/>
</dbReference>
<dbReference type="InterPro" id="IPR057670">
    <property type="entry name" value="SH3_retrovirus"/>
</dbReference>
<dbReference type="SUPFAM" id="SSF57756">
    <property type="entry name" value="Retrovirus zinc finger-like domains"/>
    <property type="match status" value="1"/>
</dbReference>
<dbReference type="Pfam" id="PF07727">
    <property type="entry name" value="RVT_2"/>
    <property type="match status" value="1"/>
</dbReference>
<dbReference type="InterPro" id="IPR036875">
    <property type="entry name" value="Znf_CCHC_sf"/>
</dbReference>
<comment type="function">
    <text evidence="1">The aspartyl protease (PR) mediates the proteolytic cleavages of the Gag and Gag-Pol polyproteins after assembly of the VLP.</text>
</comment>
<dbReference type="PaxDb" id="67767-A0A0J7K2Y4"/>
<dbReference type="Pfam" id="PF25597">
    <property type="entry name" value="SH3_retrovirus"/>
    <property type="match status" value="1"/>
</dbReference>
<feature type="domain" description="Integrase catalytic" evidence="20">
    <location>
        <begin position="449"/>
        <end position="614"/>
    </location>
</feature>
<evidence type="ECO:0000256" key="11">
    <source>
        <dbReference type="ARBA" id="ARBA00022908"/>
    </source>
</evidence>
<keyword evidence="4" id="KW-0540">Nuclease</keyword>
<accession>A0A0J7K2Y4</accession>
<evidence type="ECO:0000256" key="14">
    <source>
        <dbReference type="ARBA" id="ARBA00023113"/>
    </source>
</evidence>
<evidence type="ECO:0000256" key="4">
    <source>
        <dbReference type="ARBA" id="ARBA00022722"/>
    </source>
</evidence>
<dbReference type="Pfam" id="PF22936">
    <property type="entry name" value="Pol_BBD"/>
    <property type="match status" value="1"/>
</dbReference>
<organism evidence="21 22">
    <name type="scientific">Lasius niger</name>
    <name type="common">Black garden ant</name>
    <dbReference type="NCBI Taxonomy" id="67767"/>
    <lineage>
        <taxon>Eukaryota</taxon>
        <taxon>Metazoa</taxon>
        <taxon>Ecdysozoa</taxon>
        <taxon>Arthropoda</taxon>
        <taxon>Hexapoda</taxon>
        <taxon>Insecta</taxon>
        <taxon>Pterygota</taxon>
        <taxon>Neoptera</taxon>
        <taxon>Endopterygota</taxon>
        <taxon>Hymenoptera</taxon>
        <taxon>Apocrita</taxon>
        <taxon>Aculeata</taxon>
        <taxon>Formicoidea</taxon>
        <taxon>Formicidae</taxon>
        <taxon>Formicinae</taxon>
        <taxon>Lasius</taxon>
        <taxon>Lasius</taxon>
    </lineage>
</organism>
<keyword evidence="7" id="KW-0255">Endonuclease</keyword>
<keyword evidence="14" id="KW-0917">Virion maturation</keyword>
<evidence type="ECO:0000256" key="10">
    <source>
        <dbReference type="ARBA" id="ARBA00022842"/>
    </source>
</evidence>
<dbReference type="SUPFAM" id="SSF53098">
    <property type="entry name" value="Ribonuclease H-like"/>
    <property type="match status" value="1"/>
</dbReference>
<proteinExistence type="predicted"/>
<feature type="compositionally biased region" description="Polar residues" evidence="18">
    <location>
        <begin position="225"/>
        <end position="236"/>
    </location>
</feature>
<feature type="compositionally biased region" description="Basic and acidic residues" evidence="18">
    <location>
        <begin position="213"/>
        <end position="224"/>
    </location>
</feature>
<evidence type="ECO:0000256" key="7">
    <source>
        <dbReference type="ARBA" id="ARBA00022759"/>
    </source>
</evidence>
<dbReference type="EMBL" id="LBMM01015747">
    <property type="protein sequence ID" value="KMQ84682.1"/>
    <property type="molecule type" value="Genomic_DNA"/>
</dbReference>
<dbReference type="GO" id="GO:0003676">
    <property type="term" value="F:nucleic acid binding"/>
    <property type="evidence" value="ECO:0007669"/>
    <property type="project" value="InterPro"/>
</dbReference>
<evidence type="ECO:0000256" key="13">
    <source>
        <dbReference type="ARBA" id="ARBA00022932"/>
    </source>
</evidence>
<dbReference type="AlphaFoldDB" id="A0A0J7K2Y4"/>
<dbReference type="OrthoDB" id="7600563at2759"/>
<keyword evidence="2" id="KW-1188">Viral release from host cell</keyword>
<keyword evidence="13" id="KW-0239">DNA-directed DNA polymerase</keyword>
<dbReference type="InterPro" id="IPR036397">
    <property type="entry name" value="RNaseH_sf"/>
</dbReference>
<dbReference type="GO" id="GO:0008270">
    <property type="term" value="F:zinc ion binding"/>
    <property type="evidence" value="ECO:0007669"/>
    <property type="project" value="UniProtKB-KW"/>
</dbReference>
<dbReference type="PROSITE" id="PS50158">
    <property type="entry name" value="ZF_CCHC"/>
    <property type="match status" value="1"/>
</dbReference>
<dbReference type="GO" id="GO:0003964">
    <property type="term" value="F:RNA-directed DNA polymerase activity"/>
    <property type="evidence" value="ECO:0007669"/>
    <property type="project" value="UniProtKB-KW"/>
</dbReference>
<evidence type="ECO:0000259" key="20">
    <source>
        <dbReference type="PROSITE" id="PS50994"/>
    </source>
</evidence>
<evidence type="ECO:0000256" key="5">
    <source>
        <dbReference type="ARBA" id="ARBA00022723"/>
    </source>
</evidence>
<feature type="region of interest" description="Disordered" evidence="18">
    <location>
        <begin position="213"/>
        <end position="236"/>
    </location>
</feature>
<dbReference type="GO" id="GO:0006310">
    <property type="term" value="P:DNA recombination"/>
    <property type="evidence" value="ECO:0007669"/>
    <property type="project" value="UniProtKB-KW"/>
</dbReference>
<dbReference type="Pfam" id="PF14223">
    <property type="entry name" value="Retrotran_gag_2"/>
    <property type="match status" value="1"/>
</dbReference>
<dbReference type="Gene3D" id="4.10.60.10">
    <property type="entry name" value="Zinc finger, CCHC-type"/>
    <property type="match status" value="1"/>
</dbReference>
<dbReference type="Pfam" id="PF00665">
    <property type="entry name" value="rve"/>
    <property type="match status" value="1"/>
</dbReference>
<evidence type="ECO:0000256" key="17">
    <source>
        <dbReference type="PROSITE-ProRule" id="PRU00047"/>
    </source>
</evidence>
<keyword evidence="17" id="KW-0863">Zinc-finger</keyword>
<keyword evidence="8" id="KW-0378">Hydrolase</keyword>
<dbReference type="InterPro" id="IPR025724">
    <property type="entry name" value="GAG-pre-integrase_dom"/>
</dbReference>
<gene>
    <name evidence="21" type="ORF">RF55_17318</name>
</gene>
<comment type="caution">
    <text evidence="21">The sequence shown here is derived from an EMBL/GenBank/DDBJ whole genome shotgun (WGS) entry which is preliminary data.</text>
</comment>
<dbReference type="GO" id="GO:0005524">
    <property type="term" value="F:ATP binding"/>
    <property type="evidence" value="ECO:0007669"/>
    <property type="project" value="UniProtKB-KW"/>
</dbReference>
<keyword evidence="3" id="KW-0645">Protease</keyword>
<evidence type="ECO:0000256" key="1">
    <source>
        <dbReference type="ARBA" id="ARBA00002180"/>
    </source>
</evidence>
<dbReference type="PROSITE" id="PS50994">
    <property type="entry name" value="INTEGRASE"/>
    <property type="match status" value="1"/>
</dbReference>
<keyword evidence="13" id="KW-0548">Nucleotidyltransferase</keyword>
<keyword evidence="11" id="KW-0229">DNA integration</keyword>
<dbReference type="InterPro" id="IPR013103">
    <property type="entry name" value="RVT_2"/>
</dbReference>
<evidence type="ECO:0000256" key="9">
    <source>
        <dbReference type="ARBA" id="ARBA00022840"/>
    </source>
</evidence>
<dbReference type="Pfam" id="PF13976">
    <property type="entry name" value="gag_pre-integrs"/>
    <property type="match status" value="1"/>
</dbReference>
<evidence type="ECO:0000259" key="19">
    <source>
        <dbReference type="PROSITE" id="PS50158"/>
    </source>
</evidence>
<evidence type="ECO:0000256" key="6">
    <source>
        <dbReference type="ARBA" id="ARBA00022741"/>
    </source>
</evidence>
<protein>
    <submittedName>
        <fullName evidence="21">Gag-pol polyprotein</fullName>
    </submittedName>
</protein>
<dbReference type="PANTHER" id="PTHR42648:SF11">
    <property type="entry name" value="TRANSPOSON TY4-P GAG-POL POLYPROTEIN"/>
    <property type="match status" value="1"/>
</dbReference>
<evidence type="ECO:0000256" key="12">
    <source>
        <dbReference type="ARBA" id="ARBA00022918"/>
    </source>
</evidence>
<keyword evidence="17" id="KW-0862">Zinc</keyword>
<keyword evidence="22" id="KW-1185">Reference proteome</keyword>
<dbReference type="GO" id="GO:0003887">
    <property type="term" value="F:DNA-directed DNA polymerase activity"/>
    <property type="evidence" value="ECO:0007669"/>
    <property type="project" value="UniProtKB-KW"/>
</dbReference>
<keyword evidence="5" id="KW-0479">Metal-binding</keyword>
<feature type="domain" description="CCHC-type" evidence="19">
    <location>
        <begin position="197"/>
        <end position="213"/>
    </location>
</feature>